<dbReference type="InterPro" id="IPR035906">
    <property type="entry name" value="MetI-like_sf"/>
</dbReference>
<dbReference type="PANTHER" id="PTHR43744:SF12">
    <property type="entry name" value="ABC TRANSPORTER PERMEASE PROTEIN MG189-RELATED"/>
    <property type="match status" value="1"/>
</dbReference>
<evidence type="ECO:0000313" key="10">
    <source>
        <dbReference type="Proteomes" id="UP000030661"/>
    </source>
</evidence>
<evidence type="ECO:0000256" key="3">
    <source>
        <dbReference type="ARBA" id="ARBA00022475"/>
    </source>
</evidence>
<evidence type="ECO:0000256" key="2">
    <source>
        <dbReference type="ARBA" id="ARBA00022448"/>
    </source>
</evidence>
<gene>
    <name evidence="9" type="ORF">U27_06825</name>
</gene>
<feature type="transmembrane region" description="Helical" evidence="7">
    <location>
        <begin position="182"/>
        <end position="206"/>
    </location>
</feature>
<dbReference type="InterPro" id="IPR000515">
    <property type="entry name" value="MetI-like"/>
</dbReference>
<organism evidence="9">
    <name type="scientific">Vecturithrix granuli</name>
    <dbReference type="NCBI Taxonomy" id="1499967"/>
    <lineage>
        <taxon>Bacteria</taxon>
        <taxon>Candidatus Moduliflexota</taxon>
        <taxon>Candidatus Vecturitrichia</taxon>
        <taxon>Candidatus Vecturitrichales</taxon>
        <taxon>Candidatus Vecturitrichaceae</taxon>
        <taxon>Candidatus Vecturithrix</taxon>
    </lineage>
</organism>
<dbReference type="GO" id="GO:0005886">
    <property type="term" value="C:plasma membrane"/>
    <property type="evidence" value="ECO:0007669"/>
    <property type="project" value="UniProtKB-SubCell"/>
</dbReference>
<dbReference type="HOGENOM" id="CLU_016047_1_1_0"/>
<reference evidence="9" key="1">
    <citation type="journal article" date="2015" name="PeerJ">
        <title>First genomic representation of candidate bacterial phylum KSB3 points to enhanced environmental sensing as a trigger of wastewater bulking.</title>
        <authorList>
            <person name="Sekiguchi Y."/>
            <person name="Ohashi A."/>
            <person name="Parks D.H."/>
            <person name="Yamauchi T."/>
            <person name="Tyson G.W."/>
            <person name="Hugenholtz P."/>
        </authorList>
    </citation>
    <scope>NUCLEOTIDE SEQUENCE [LARGE SCALE GENOMIC DNA]</scope>
</reference>
<protein>
    <submittedName>
        <fullName evidence="9">Sugar ABC transporter, permease-like protein</fullName>
    </submittedName>
</protein>
<keyword evidence="6 7" id="KW-0472">Membrane</keyword>
<evidence type="ECO:0000256" key="6">
    <source>
        <dbReference type="ARBA" id="ARBA00023136"/>
    </source>
</evidence>
<feature type="transmembrane region" description="Helical" evidence="7">
    <location>
        <begin position="243"/>
        <end position="265"/>
    </location>
</feature>
<dbReference type="STRING" id="1499967.U27_06825"/>
<keyword evidence="3" id="KW-1003">Cell membrane</keyword>
<comment type="similarity">
    <text evidence="7">Belongs to the binding-protein-dependent transport system permease family.</text>
</comment>
<evidence type="ECO:0000256" key="5">
    <source>
        <dbReference type="ARBA" id="ARBA00022989"/>
    </source>
</evidence>
<dbReference type="eggNOG" id="COG0395">
    <property type="taxonomic scope" value="Bacteria"/>
</dbReference>
<feature type="transmembrane region" description="Helical" evidence="7">
    <location>
        <begin position="9"/>
        <end position="30"/>
    </location>
</feature>
<dbReference type="GO" id="GO:0055085">
    <property type="term" value="P:transmembrane transport"/>
    <property type="evidence" value="ECO:0007669"/>
    <property type="project" value="InterPro"/>
</dbReference>
<keyword evidence="4 7" id="KW-0812">Transmembrane</keyword>
<feature type="transmembrane region" description="Helical" evidence="7">
    <location>
        <begin position="70"/>
        <end position="94"/>
    </location>
</feature>
<comment type="subcellular location">
    <subcellularLocation>
        <location evidence="1 7">Cell membrane</location>
        <topology evidence="1 7">Multi-pass membrane protein</topology>
    </subcellularLocation>
</comment>
<keyword evidence="5 7" id="KW-1133">Transmembrane helix</keyword>
<dbReference type="SUPFAM" id="SSF161098">
    <property type="entry name" value="MetI-like"/>
    <property type="match status" value="1"/>
</dbReference>
<evidence type="ECO:0000313" key="9">
    <source>
        <dbReference type="EMBL" id="GAK59839.1"/>
    </source>
</evidence>
<name>A0A081C5I4_VECG1</name>
<dbReference type="CDD" id="cd06261">
    <property type="entry name" value="TM_PBP2"/>
    <property type="match status" value="1"/>
</dbReference>
<accession>A0A081C5I4</accession>
<sequence length="275" mass="31307">MRKQIVQWILYSVLISVGLLFIFPFVWMVLSSLKLNKDVLAIPVKFLPPTWNFESYYNVFHYADYDFPRYFLNSIFVTVFAVLLTVVLSTTAGYGFAKYKFKGNNLLFTVVLSTIMIPFEAIIVPLFVLIKAMGMQNSYLGLIIPEGLTAFGVFLMRQFFYSVPDELIESARIDGANEYMNFLTISLPMAKTAVFALIIFHAQWVWNLLLWPLIVISTPEMRTLPQAIALFSGVYFTPYPEQLAISVLACLPIVLLYLFLSKYFVQGVALTGLKG</sequence>
<evidence type="ECO:0000259" key="8">
    <source>
        <dbReference type="PROSITE" id="PS50928"/>
    </source>
</evidence>
<proteinExistence type="inferred from homology"/>
<evidence type="ECO:0000256" key="4">
    <source>
        <dbReference type="ARBA" id="ARBA00022692"/>
    </source>
</evidence>
<dbReference type="Proteomes" id="UP000030661">
    <property type="component" value="Unassembled WGS sequence"/>
</dbReference>
<feature type="transmembrane region" description="Helical" evidence="7">
    <location>
        <begin position="106"/>
        <end position="130"/>
    </location>
</feature>
<keyword evidence="2 7" id="KW-0813">Transport</keyword>
<feature type="domain" description="ABC transmembrane type-1" evidence="8">
    <location>
        <begin position="71"/>
        <end position="260"/>
    </location>
</feature>
<evidence type="ECO:0000256" key="1">
    <source>
        <dbReference type="ARBA" id="ARBA00004651"/>
    </source>
</evidence>
<feature type="transmembrane region" description="Helical" evidence="7">
    <location>
        <begin position="142"/>
        <end position="161"/>
    </location>
</feature>
<dbReference type="PROSITE" id="PS50928">
    <property type="entry name" value="ABC_TM1"/>
    <property type="match status" value="1"/>
</dbReference>
<evidence type="ECO:0000256" key="7">
    <source>
        <dbReference type="RuleBase" id="RU363032"/>
    </source>
</evidence>
<dbReference type="Gene3D" id="1.10.3720.10">
    <property type="entry name" value="MetI-like"/>
    <property type="match status" value="1"/>
</dbReference>
<dbReference type="EMBL" id="DF820471">
    <property type="protein sequence ID" value="GAK59839.1"/>
    <property type="molecule type" value="Genomic_DNA"/>
</dbReference>
<dbReference type="AlphaFoldDB" id="A0A081C5I4"/>
<dbReference type="Pfam" id="PF00528">
    <property type="entry name" value="BPD_transp_1"/>
    <property type="match status" value="1"/>
</dbReference>
<keyword evidence="10" id="KW-1185">Reference proteome</keyword>
<dbReference type="PANTHER" id="PTHR43744">
    <property type="entry name" value="ABC TRANSPORTER PERMEASE PROTEIN MG189-RELATED-RELATED"/>
    <property type="match status" value="1"/>
</dbReference>